<organism evidence="1 2">
    <name type="scientific">Pseudomonas prosekii</name>
    <dbReference type="NCBI Taxonomy" id="1148509"/>
    <lineage>
        <taxon>Bacteria</taxon>
        <taxon>Pseudomonadati</taxon>
        <taxon>Pseudomonadota</taxon>
        <taxon>Gammaproteobacteria</taxon>
        <taxon>Pseudomonadales</taxon>
        <taxon>Pseudomonadaceae</taxon>
        <taxon>Pseudomonas</taxon>
    </lineage>
</organism>
<dbReference type="Proteomes" id="UP000245056">
    <property type="component" value="Unassembled WGS sequence"/>
</dbReference>
<evidence type="ECO:0000313" key="1">
    <source>
        <dbReference type="EMBL" id="PWE45221.1"/>
    </source>
</evidence>
<reference evidence="1 2" key="1">
    <citation type="submission" date="2018-05" db="EMBL/GenBank/DDBJ databases">
        <title>Genome sequences of two Antarctic strains of Pseudomonas prosekii: insights into adaptation to extreme conditions.</title>
        <authorList>
            <person name="Snopkova K."/>
            <person name="Dufkova K."/>
            <person name="Cejkova D."/>
            <person name="Sedlacek I."/>
            <person name="Smajs D."/>
        </authorList>
    </citation>
    <scope>NUCLEOTIDE SEQUENCE [LARGE SCALE GENOMIC DNA]</scope>
    <source>
        <strain evidence="1 2">P2673</strain>
    </source>
</reference>
<protein>
    <submittedName>
        <fullName evidence="1">Uncharacterized protein</fullName>
    </submittedName>
</protein>
<gene>
    <name evidence="1" type="ORF">C9I49_11220</name>
</gene>
<name>A0A2U2D8W9_9PSED</name>
<evidence type="ECO:0000313" key="2">
    <source>
        <dbReference type="Proteomes" id="UP000245056"/>
    </source>
</evidence>
<dbReference type="AlphaFoldDB" id="A0A2U2D8W9"/>
<accession>A0A2U2D8W9</accession>
<sequence>MQKSHAIGEELVEDGGLRSGVAREGGGLAAVFRLSERFREQAQLLQGIGGGSAMGRAVKVFFRLRKHAEASRSIFVKERGFFSF</sequence>
<comment type="caution">
    <text evidence="1">The sequence shown here is derived from an EMBL/GenBank/DDBJ whole genome shotgun (WGS) entry which is preliminary data.</text>
</comment>
<proteinExistence type="predicted"/>
<dbReference type="EMBL" id="QFAW01000012">
    <property type="protein sequence ID" value="PWE45221.1"/>
    <property type="molecule type" value="Genomic_DNA"/>
</dbReference>